<accession>A0A0D3F5M1</accession>
<dbReference type="Gramene" id="OBART02G18080.2">
    <property type="protein sequence ID" value="OBART02G18080.2"/>
    <property type="gene ID" value="OBART02G18080"/>
</dbReference>
<dbReference type="GO" id="GO:0005666">
    <property type="term" value="C:RNA polymerase III complex"/>
    <property type="evidence" value="ECO:0007669"/>
    <property type="project" value="InterPro"/>
</dbReference>
<proteinExistence type="predicted"/>
<dbReference type="HOGENOM" id="CLU_2964508_0_0_1"/>
<dbReference type="AlphaFoldDB" id="A0A0D3F5M1"/>
<keyword evidence="6" id="KW-1185">Reference proteome</keyword>
<dbReference type="EnsemblPlants" id="OBART02G18080.2">
    <property type="protein sequence ID" value="OBART02G18080.2"/>
    <property type="gene ID" value="OBART02G18080"/>
</dbReference>
<name>A0A0D3F5M1_9ORYZ</name>
<evidence type="ECO:0000256" key="4">
    <source>
        <dbReference type="ARBA" id="ARBA00023242"/>
    </source>
</evidence>
<evidence type="ECO:0000256" key="3">
    <source>
        <dbReference type="ARBA" id="ARBA00023163"/>
    </source>
</evidence>
<dbReference type="GO" id="GO:0042797">
    <property type="term" value="P:tRNA transcription by RNA polymerase III"/>
    <property type="evidence" value="ECO:0007669"/>
    <property type="project" value="TreeGrafter"/>
</dbReference>
<dbReference type="PANTHER" id="PTHR13408">
    <property type="entry name" value="DNA-DIRECTED RNA POLYMERASE III"/>
    <property type="match status" value="1"/>
</dbReference>
<evidence type="ECO:0000256" key="1">
    <source>
        <dbReference type="ARBA" id="ARBA00004123"/>
    </source>
</evidence>
<protein>
    <submittedName>
        <fullName evidence="5">Uncharacterized protein</fullName>
    </submittedName>
</protein>
<reference evidence="5" key="2">
    <citation type="submission" date="2015-03" db="UniProtKB">
        <authorList>
            <consortium name="EnsemblPlants"/>
        </authorList>
    </citation>
    <scope>IDENTIFICATION</scope>
</reference>
<organism evidence="5">
    <name type="scientific">Oryza barthii</name>
    <dbReference type="NCBI Taxonomy" id="65489"/>
    <lineage>
        <taxon>Eukaryota</taxon>
        <taxon>Viridiplantae</taxon>
        <taxon>Streptophyta</taxon>
        <taxon>Embryophyta</taxon>
        <taxon>Tracheophyta</taxon>
        <taxon>Spermatophyta</taxon>
        <taxon>Magnoliopsida</taxon>
        <taxon>Liliopsida</taxon>
        <taxon>Poales</taxon>
        <taxon>Poaceae</taxon>
        <taxon>BOP clade</taxon>
        <taxon>Oryzoideae</taxon>
        <taxon>Oryzeae</taxon>
        <taxon>Oryzinae</taxon>
        <taxon>Oryza</taxon>
    </lineage>
</organism>
<dbReference type="PANTHER" id="PTHR13408:SF0">
    <property type="entry name" value="DNA-DIRECTED RNA POLYMERASE III SUBUNIT RPC4"/>
    <property type="match status" value="1"/>
</dbReference>
<evidence type="ECO:0000313" key="5">
    <source>
        <dbReference type="EnsemblPlants" id="OBART02G18080.2"/>
    </source>
</evidence>
<keyword evidence="4" id="KW-0539">Nucleus</keyword>
<dbReference type="Proteomes" id="UP000026960">
    <property type="component" value="Chromosome 2"/>
</dbReference>
<dbReference type="GO" id="GO:0003677">
    <property type="term" value="F:DNA binding"/>
    <property type="evidence" value="ECO:0007669"/>
    <property type="project" value="InterPro"/>
</dbReference>
<evidence type="ECO:0000313" key="6">
    <source>
        <dbReference type="Proteomes" id="UP000026960"/>
    </source>
</evidence>
<reference evidence="5" key="1">
    <citation type="journal article" date="2009" name="Rice">
        <title>De Novo Next Generation Sequencing of Plant Genomes.</title>
        <authorList>
            <person name="Rounsley S."/>
            <person name="Marri P.R."/>
            <person name="Yu Y."/>
            <person name="He R."/>
            <person name="Sisneros N."/>
            <person name="Goicoechea J.L."/>
            <person name="Lee S.J."/>
            <person name="Angelova A."/>
            <person name="Kudrna D."/>
            <person name="Luo M."/>
            <person name="Affourtit J."/>
            <person name="Desany B."/>
            <person name="Knight J."/>
            <person name="Niazi F."/>
            <person name="Egholm M."/>
            <person name="Wing R.A."/>
        </authorList>
    </citation>
    <scope>NUCLEOTIDE SEQUENCE [LARGE SCALE GENOMIC DNA]</scope>
    <source>
        <strain evidence="5">cv. IRGC 105608</strain>
    </source>
</reference>
<sequence length="59" mass="6615">MKKRSNMTAATDAYVSAGMKCEFIQEVVAINTREKHFCSLGKIKKHLIGTTDIDNLLDK</sequence>
<keyword evidence="2" id="KW-0240">DNA-directed RNA polymerase</keyword>
<keyword evidence="3" id="KW-0804">Transcription</keyword>
<dbReference type="InterPro" id="IPR007811">
    <property type="entry name" value="RPC4"/>
</dbReference>
<evidence type="ECO:0000256" key="2">
    <source>
        <dbReference type="ARBA" id="ARBA00022478"/>
    </source>
</evidence>
<dbReference type="Pfam" id="PF05132">
    <property type="entry name" value="RNA_pol_Rpc4"/>
    <property type="match status" value="1"/>
</dbReference>
<comment type="subcellular location">
    <subcellularLocation>
        <location evidence="1">Nucleus</location>
    </subcellularLocation>
</comment>